<dbReference type="Proteomes" id="UP000694005">
    <property type="component" value="Chromosome A03"/>
</dbReference>
<dbReference type="Pfam" id="PF13966">
    <property type="entry name" value="zf-RVT"/>
    <property type="match status" value="1"/>
</dbReference>
<gene>
    <name evidence="3" type="ORF">BRAA03T14820Z</name>
    <name evidence="2" type="ORF">BRAPAZ1V2_A03P58720.2</name>
</gene>
<evidence type="ECO:0000259" key="1">
    <source>
        <dbReference type="Pfam" id="PF13966"/>
    </source>
</evidence>
<feature type="domain" description="Reverse transcriptase zinc-binding" evidence="1">
    <location>
        <begin position="199"/>
        <end position="269"/>
    </location>
</feature>
<protein>
    <recommendedName>
        <fullName evidence="1">Reverse transcriptase zinc-binding domain-containing protein</fullName>
    </recommendedName>
</protein>
<accession>A0A3P5ZTP7</accession>
<dbReference type="EMBL" id="LR031572">
    <property type="protein sequence ID" value="VDC83602.1"/>
    <property type="molecule type" value="Genomic_DNA"/>
</dbReference>
<sequence>MAWVSWDKMTKSKQDGGLGFRDFESFNDAYLAKLGWRIHNNPSGLLSRVLTGKYCTDTPFLQVAHRSAESHGWRGVLIGRDLMMSNAGWALGNGESINIWSDPWLSHSEQARPMGPAPEQFIHWTVKKLMLPNGTDWNREIIQQVFPHEEARILSLKPSKTDVADKLIWLGTTSGEYTTKSGYLKALELNDTNPIPPTTVEVDWKKGIWNLQTAPKIKLFLWKIFKGALPVGEALAVRNIGSAQTCALCDSNESINHLFLHCDFAYNVWRLAPFSTCIDARGLLDLSTAWLGLCKLTCLPPVGISLGPLAPWILWALWLARNDRIFNNRGTTPEEVITKATAAAHEWL</sequence>
<organism evidence="3">
    <name type="scientific">Brassica campestris</name>
    <name type="common">Field mustard</name>
    <dbReference type="NCBI Taxonomy" id="3711"/>
    <lineage>
        <taxon>Eukaryota</taxon>
        <taxon>Viridiplantae</taxon>
        <taxon>Streptophyta</taxon>
        <taxon>Embryophyta</taxon>
        <taxon>Tracheophyta</taxon>
        <taxon>Spermatophyta</taxon>
        <taxon>Magnoliopsida</taxon>
        <taxon>eudicotyledons</taxon>
        <taxon>Gunneridae</taxon>
        <taxon>Pentapetalae</taxon>
        <taxon>rosids</taxon>
        <taxon>malvids</taxon>
        <taxon>Brassicales</taxon>
        <taxon>Brassicaceae</taxon>
        <taxon>Brassiceae</taxon>
        <taxon>Brassica</taxon>
    </lineage>
</organism>
<proteinExistence type="predicted"/>
<dbReference type="EMBL" id="LS974619">
    <property type="protein sequence ID" value="CAG7884529.1"/>
    <property type="molecule type" value="Genomic_DNA"/>
</dbReference>
<name>A0A3P5ZTP7_BRACM</name>
<dbReference type="Gramene" id="A03p58720.2_BraZ1">
    <property type="protein sequence ID" value="A03p58720.2_BraZ1.CDS.1"/>
    <property type="gene ID" value="A03g58720.2_BraZ1"/>
</dbReference>
<evidence type="ECO:0000313" key="3">
    <source>
        <dbReference type="EMBL" id="VDC83602.1"/>
    </source>
</evidence>
<dbReference type="PANTHER" id="PTHR33116">
    <property type="entry name" value="REVERSE TRANSCRIPTASE ZINC-BINDING DOMAIN-CONTAINING PROTEIN-RELATED-RELATED"/>
    <property type="match status" value="1"/>
</dbReference>
<evidence type="ECO:0000313" key="2">
    <source>
        <dbReference type="EMBL" id="CAG7884529.1"/>
    </source>
</evidence>
<reference evidence="3" key="1">
    <citation type="submission" date="2018-11" db="EMBL/GenBank/DDBJ databases">
        <authorList>
            <consortium name="Genoscope - CEA"/>
            <person name="William W."/>
        </authorList>
    </citation>
    <scope>NUCLEOTIDE SEQUENCE</scope>
</reference>
<dbReference type="AlphaFoldDB" id="A0A3P5ZTP7"/>
<dbReference type="InterPro" id="IPR026960">
    <property type="entry name" value="RVT-Znf"/>
</dbReference>
<dbReference type="PANTHER" id="PTHR33116:SF86">
    <property type="entry name" value="REVERSE TRANSCRIPTASE DOMAIN-CONTAINING PROTEIN"/>
    <property type="match status" value="1"/>
</dbReference>